<feature type="non-terminal residue" evidence="1">
    <location>
        <position position="1"/>
    </location>
</feature>
<comment type="caution">
    <text evidence="1">The sequence shown here is derived from an EMBL/GenBank/DDBJ whole genome shotgun (WGS) entry which is preliminary data.</text>
</comment>
<dbReference type="EMBL" id="BTRK01000002">
    <property type="protein sequence ID" value="GMR34799.1"/>
    <property type="molecule type" value="Genomic_DNA"/>
</dbReference>
<feature type="non-terminal residue" evidence="1">
    <location>
        <position position="90"/>
    </location>
</feature>
<sequence>YTADEIKDEPEEFKDEPLDEFDGIEQEEPALNALYLGTTDEIKEELMEIKDKSIDDIKLEEPSVDDELVDDFSFFKKAAQIADVQSINCN</sequence>
<reference evidence="2" key="1">
    <citation type="submission" date="2022-10" db="EMBL/GenBank/DDBJ databases">
        <title>Genome assembly of Pristionchus species.</title>
        <authorList>
            <person name="Yoshida K."/>
            <person name="Sommer R.J."/>
        </authorList>
    </citation>
    <scope>NUCLEOTIDE SEQUENCE [LARGE SCALE GENOMIC DNA]</scope>
    <source>
        <strain evidence="2">RS5460</strain>
    </source>
</reference>
<gene>
    <name evidence="1" type="ORF">PMAYCL1PPCAC_04994</name>
</gene>
<protein>
    <submittedName>
        <fullName evidence="1">Uncharacterized protein</fullName>
    </submittedName>
</protein>
<name>A0AAN4Z7Y4_9BILA</name>
<evidence type="ECO:0000313" key="1">
    <source>
        <dbReference type="EMBL" id="GMR34799.1"/>
    </source>
</evidence>
<organism evidence="1 2">
    <name type="scientific">Pristionchus mayeri</name>
    <dbReference type="NCBI Taxonomy" id="1317129"/>
    <lineage>
        <taxon>Eukaryota</taxon>
        <taxon>Metazoa</taxon>
        <taxon>Ecdysozoa</taxon>
        <taxon>Nematoda</taxon>
        <taxon>Chromadorea</taxon>
        <taxon>Rhabditida</taxon>
        <taxon>Rhabditina</taxon>
        <taxon>Diplogasteromorpha</taxon>
        <taxon>Diplogasteroidea</taxon>
        <taxon>Neodiplogasteridae</taxon>
        <taxon>Pristionchus</taxon>
    </lineage>
</organism>
<evidence type="ECO:0000313" key="2">
    <source>
        <dbReference type="Proteomes" id="UP001328107"/>
    </source>
</evidence>
<dbReference type="Proteomes" id="UP001328107">
    <property type="component" value="Unassembled WGS sequence"/>
</dbReference>
<accession>A0AAN4Z7Y4</accession>
<dbReference type="AlphaFoldDB" id="A0AAN4Z7Y4"/>
<proteinExistence type="predicted"/>
<keyword evidence="2" id="KW-1185">Reference proteome</keyword>